<name>A0A5N6YUQ0_9EURO</name>
<gene>
    <name evidence="2" type="ORF">BDV28DRAFT_160722</name>
</gene>
<dbReference type="PANTHER" id="PTHR38695:SF1">
    <property type="entry name" value="AMINO ACID PERMEASE_ SLC12A DOMAIN-CONTAINING PROTEIN"/>
    <property type="match status" value="1"/>
</dbReference>
<dbReference type="InterPro" id="IPR048273">
    <property type="entry name" value="Luciferase"/>
</dbReference>
<reference evidence="3" key="1">
    <citation type="submission" date="2019-04" db="EMBL/GenBank/DDBJ databases">
        <title>Friends and foes A comparative genomics studyof 23 Aspergillus species from section Flavi.</title>
        <authorList>
            <consortium name="DOE Joint Genome Institute"/>
            <person name="Kjaerbolling I."/>
            <person name="Vesth T."/>
            <person name="Frisvad J.C."/>
            <person name="Nybo J.L."/>
            <person name="Theobald S."/>
            <person name="Kildgaard S."/>
            <person name="Isbrandt T."/>
            <person name="Kuo A."/>
            <person name="Sato A."/>
            <person name="Lyhne E.K."/>
            <person name="Kogle M.E."/>
            <person name="Wiebenga A."/>
            <person name="Kun R.S."/>
            <person name="Lubbers R.J."/>
            <person name="Makela M.R."/>
            <person name="Barry K."/>
            <person name="Chovatia M."/>
            <person name="Clum A."/>
            <person name="Daum C."/>
            <person name="Haridas S."/>
            <person name="He G."/>
            <person name="LaButti K."/>
            <person name="Lipzen A."/>
            <person name="Mondo S."/>
            <person name="Riley R."/>
            <person name="Salamov A."/>
            <person name="Simmons B.A."/>
            <person name="Magnuson J.K."/>
            <person name="Henrissat B."/>
            <person name="Mortensen U.H."/>
            <person name="Larsen T.O."/>
            <person name="Devries R.P."/>
            <person name="Grigoriev I.V."/>
            <person name="Machida M."/>
            <person name="Baker S.E."/>
            <person name="Andersen M.R."/>
        </authorList>
    </citation>
    <scope>NUCLEOTIDE SEQUENCE [LARGE SCALE GENOMIC DNA]</scope>
    <source>
        <strain evidence="3">CBS 553.77</strain>
    </source>
</reference>
<keyword evidence="3" id="KW-1185">Reference proteome</keyword>
<dbReference type="OrthoDB" id="5358398at2759"/>
<dbReference type="InterPro" id="IPR040841">
    <property type="entry name" value="Luciferase_dom"/>
</dbReference>
<dbReference type="PANTHER" id="PTHR38695">
    <property type="entry name" value="AMINO ACID PERMEASE_ SLC12A DOMAIN-CONTAINING PROTEIN"/>
    <property type="match status" value="1"/>
</dbReference>
<organism evidence="2 3">
    <name type="scientific">Aspergillus coremiiformis</name>
    <dbReference type="NCBI Taxonomy" id="138285"/>
    <lineage>
        <taxon>Eukaryota</taxon>
        <taxon>Fungi</taxon>
        <taxon>Dikarya</taxon>
        <taxon>Ascomycota</taxon>
        <taxon>Pezizomycotina</taxon>
        <taxon>Eurotiomycetes</taxon>
        <taxon>Eurotiomycetidae</taxon>
        <taxon>Eurotiales</taxon>
        <taxon>Aspergillaceae</taxon>
        <taxon>Aspergillus</taxon>
        <taxon>Aspergillus subgen. Circumdati</taxon>
    </lineage>
</organism>
<evidence type="ECO:0000313" key="3">
    <source>
        <dbReference type="Proteomes" id="UP000327118"/>
    </source>
</evidence>
<protein>
    <recommendedName>
        <fullName evidence="1">Luciferase domain-containing protein</fullName>
    </recommendedName>
</protein>
<dbReference type="EMBL" id="ML739338">
    <property type="protein sequence ID" value="KAE8349167.1"/>
    <property type="molecule type" value="Genomic_DNA"/>
</dbReference>
<sequence>MTSILQTASKLFPWHLSQGFKVPQLLQQSSKTIIISATILAVTVPRIYRNYQTFLSYGPGGPPYNILGWFAVSVIFSPWGRETLSTEVYNVKIAGGETVSYLSDESVRVRKRDRRPEMGPHVAPQRQIDEFPSAEIKEKLNQNFYAVATRNQHLTRLAPSNLEFHADALFLTEGLLSTPAAQQMKGEIAHLHRWKDFSMHVTLAPADCKKVIEAGWGERNQLSGVQLPKALGGGKLISLPLEFLFIYAPRTEAEVAFVTEILVAGVKYMTESVEVR</sequence>
<evidence type="ECO:0000259" key="1">
    <source>
        <dbReference type="Pfam" id="PF17648"/>
    </source>
</evidence>
<feature type="domain" description="Luciferase" evidence="1">
    <location>
        <begin position="186"/>
        <end position="264"/>
    </location>
</feature>
<dbReference type="AlphaFoldDB" id="A0A5N6YUQ0"/>
<accession>A0A5N6YUQ0</accession>
<dbReference type="Proteomes" id="UP000327118">
    <property type="component" value="Unassembled WGS sequence"/>
</dbReference>
<dbReference type="Pfam" id="PF17648">
    <property type="entry name" value="Luciferase"/>
    <property type="match status" value="1"/>
</dbReference>
<evidence type="ECO:0000313" key="2">
    <source>
        <dbReference type="EMBL" id="KAE8349167.1"/>
    </source>
</evidence>
<proteinExistence type="predicted"/>